<comment type="similarity">
    <text evidence="1">Belongs to the tubulin--tyrosine ligase family.</text>
</comment>
<accession>A0A653BUK4</accession>
<dbReference type="EMBL" id="CAACVG010005445">
    <property type="protein sequence ID" value="VEN39284.1"/>
    <property type="molecule type" value="Genomic_DNA"/>
</dbReference>
<evidence type="ECO:0000256" key="5">
    <source>
        <dbReference type="ARBA" id="ARBA00041448"/>
    </source>
</evidence>
<dbReference type="InterPro" id="IPR004344">
    <property type="entry name" value="TTL/TTLL_fam"/>
</dbReference>
<dbReference type="Pfam" id="PF03133">
    <property type="entry name" value="TTL"/>
    <property type="match status" value="1"/>
</dbReference>
<keyword evidence="3" id="KW-0547">Nucleotide-binding</keyword>
<dbReference type="PANTHER" id="PTHR12241:SF145">
    <property type="entry name" value="TUBULIN POLYGLUTAMYLASE TTLL5"/>
    <property type="match status" value="1"/>
</dbReference>
<dbReference type="Proteomes" id="UP000410492">
    <property type="component" value="Unassembled WGS sequence"/>
</dbReference>
<dbReference type="GO" id="GO:0015631">
    <property type="term" value="F:tubulin binding"/>
    <property type="evidence" value="ECO:0007669"/>
    <property type="project" value="TreeGrafter"/>
</dbReference>
<protein>
    <recommendedName>
        <fullName evidence="5">Tubulin--tyrosine ligase-like protein 5</fullName>
    </recommendedName>
</protein>
<dbReference type="PROSITE" id="PS51221">
    <property type="entry name" value="TTL"/>
    <property type="match status" value="1"/>
</dbReference>
<keyword evidence="8" id="KW-1185">Reference proteome</keyword>
<keyword evidence="2" id="KW-0436">Ligase</keyword>
<sequence>MKPWLLEVNLSPSLNCDSPLDVRLKSAMLADMLSLVGIPAVDPVIKQPTLAPNAGGGAAGQTQGENRFRIKFKNVI</sequence>
<evidence type="ECO:0000256" key="4">
    <source>
        <dbReference type="ARBA" id="ARBA00022840"/>
    </source>
</evidence>
<dbReference type="Gene3D" id="3.30.470.20">
    <property type="entry name" value="ATP-grasp fold, B domain"/>
    <property type="match status" value="1"/>
</dbReference>
<evidence type="ECO:0000313" key="8">
    <source>
        <dbReference type="Proteomes" id="UP000410492"/>
    </source>
</evidence>
<evidence type="ECO:0000256" key="1">
    <source>
        <dbReference type="ARBA" id="ARBA00006820"/>
    </source>
</evidence>
<evidence type="ECO:0000256" key="6">
    <source>
        <dbReference type="ARBA" id="ARBA00049274"/>
    </source>
</evidence>
<comment type="catalytic activity">
    <reaction evidence="6">
        <text>L-glutamyl-[protein] + L-glutamate + ATP = gamma-L-glutamyl-L-glutamyl-[protein] + ADP + phosphate + H(+)</text>
        <dbReference type="Rhea" id="RHEA:60144"/>
        <dbReference type="Rhea" id="RHEA-COMP:10208"/>
        <dbReference type="Rhea" id="RHEA-COMP:15517"/>
        <dbReference type="ChEBI" id="CHEBI:15378"/>
        <dbReference type="ChEBI" id="CHEBI:29973"/>
        <dbReference type="ChEBI" id="CHEBI:29985"/>
        <dbReference type="ChEBI" id="CHEBI:30616"/>
        <dbReference type="ChEBI" id="CHEBI:43474"/>
        <dbReference type="ChEBI" id="CHEBI:143622"/>
        <dbReference type="ChEBI" id="CHEBI:456216"/>
    </reaction>
    <physiologicalReaction direction="left-to-right" evidence="6">
        <dbReference type="Rhea" id="RHEA:60145"/>
    </physiologicalReaction>
</comment>
<dbReference type="GO" id="GO:0070740">
    <property type="term" value="F:tubulin-glutamic acid ligase activity"/>
    <property type="evidence" value="ECO:0007669"/>
    <property type="project" value="TreeGrafter"/>
</dbReference>
<name>A0A653BUK4_CALMS</name>
<organism evidence="7 8">
    <name type="scientific">Callosobruchus maculatus</name>
    <name type="common">Southern cowpea weevil</name>
    <name type="synonym">Pulse bruchid</name>
    <dbReference type="NCBI Taxonomy" id="64391"/>
    <lineage>
        <taxon>Eukaryota</taxon>
        <taxon>Metazoa</taxon>
        <taxon>Ecdysozoa</taxon>
        <taxon>Arthropoda</taxon>
        <taxon>Hexapoda</taxon>
        <taxon>Insecta</taxon>
        <taxon>Pterygota</taxon>
        <taxon>Neoptera</taxon>
        <taxon>Endopterygota</taxon>
        <taxon>Coleoptera</taxon>
        <taxon>Polyphaga</taxon>
        <taxon>Cucujiformia</taxon>
        <taxon>Chrysomeloidea</taxon>
        <taxon>Chrysomelidae</taxon>
        <taxon>Bruchinae</taxon>
        <taxon>Bruchini</taxon>
        <taxon>Callosobruchus</taxon>
    </lineage>
</organism>
<gene>
    <name evidence="7" type="ORF">CALMAC_LOCUS3879</name>
</gene>
<dbReference type="GO" id="GO:0036064">
    <property type="term" value="C:ciliary basal body"/>
    <property type="evidence" value="ECO:0007669"/>
    <property type="project" value="TreeGrafter"/>
</dbReference>
<keyword evidence="4" id="KW-0067">ATP-binding</keyword>
<evidence type="ECO:0000313" key="7">
    <source>
        <dbReference type="EMBL" id="VEN39284.1"/>
    </source>
</evidence>
<dbReference type="PANTHER" id="PTHR12241">
    <property type="entry name" value="TUBULIN POLYGLUTAMYLASE"/>
    <property type="match status" value="1"/>
</dbReference>
<dbReference type="OrthoDB" id="202825at2759"/>
<dbReference type="AlphaFoldDB" id="A0A653BUK4"/>
<evidence type="ECO:0000256" key="3">
    <source>
        <dbReference type="ARBA" id="ARBA00022741"/>
    </source>
</evidence>
<proteinExistence type="inferred from homology"/>
<dbReference type="GO" id="GO:0000226">
    <property type="term" value="P:microtubule cytoskeleton organization"/>
    <property type="evidence" value="ECO:0007669"/>
    <property type="project" value="TreeGrafter"/>
</dbReference>
<dbReference type="GO" id="GO:0005524">
    <property type="term" value="F:ATP binding"/>
    <property type="evidence" value="ECO:0007669"/>
    <property type="project" value="UniProtKB-KW"/>
</dbReference>
<evidence type="ECO:0000256" key="2">
    <source>
        <dbReference type="ARBA" id="ARBA00022598"/>
    </source>
</evidence>
<reference evidence="7 8" key="1">
    <citation type="submission" date="2019-01" db="EMBL/GenBank/DDBJ databases">
        <authorList>
            <person name="Sayadi A."/>
        </authorList>
    </citation>
    <scope>NUCLEOTIDE SEQUENCE [LARGE SCALE GENOMIC DNA]</scope>
</reference>